<comment type="caution">
    <text evidence="2">The sequence shown here is derived from an EMBL/GenBank/DDBJ whole genome shotgun (WGS) entry which is preliminary data.</text>
</comment>
<evidence type="ECO:0000313" key="3">
    <source>
        <dbReference type="Proteomes" id="UP000598120"/>
    </source>
</evidence>
<evidence type="ECO:0000256" key="1">
    <source>
        <dbReference type="SAM" id="Phobius"/>
    </source>
</evidence>
<proteinExistence type="predicted"/>
<accession>A0A8J2XEC9</accession>
<reference evidence="2 3" key="1">
    <citation type="journal article" date="2014" name="Int. J. Syst. Evol. Microbiol.">
        <title>Complete genome sequence of Corynebacterium casei LMG S-19264T (=DSM 44701T), isolated from a smear-ripened cheese.</title>
        <authorList>
            <consortium name="US DOE Joint Genome Institute (JGI-PGF)"/>
            <person name="Walter F."/>
            <person name="Albersmeier A."/>
            <person name="Kalinowski J."/>
            <person name="Ruckert C."/>
        </authorList>
    </citation>
    <scope>NUCLEOTIDE SEQUENCE [LARGE SCALE GENOMIC DNA]</scope>
    <source>
        <strain evidence="2 3">CGMCC 1.15295</strain>
    </source>
</reference>
<dbReference type="RefSeq" id="WP_188604595.1">
    <property type="nucleotide sequence ID" value="NZ_BMIC01000001.1"/>
</dbReference>
<name>A0A8J2XEC9_9FLAO</name>
<keyword evidence="1" id="KW-0472">Membrane</keyword>
<protein>
    <submittedName>
        <fullName evidence="2">Uncharacterized protein</fullName>
    </submittedName>
</protein>
<keyword evidence="1" id="KW-1133">Transmembrane helix</keyword>
<dbReference type="AlphaFoldDB" id="A0A8J2XEC9"/>
<keyword evidence="1" id="KW-0812">Transmembrane</keyword>
<sequence>MLGLLLLYFIGKRFYDLSVDYKQNKWLYAILSIVVYYAGGLFFVLLIAFLDAYIFEWGFDWESSYGMNLLVIPFGLIVVWVFYMLLENRWKKNIVVIKDEIQDIGKPLE</sequence>
<feature type="transmembrane region" description="Helical" evidence="1">
    <location>
        <begin position="26"/>
        <end position="55"/>
    </location>
</feature>
<evidence type="ECO:0000313" key="2">
    <source>
        <dbReference type="EMBL" id="GFZ77274.1"/>
    </source>
</evidence>
<organism evidence="2 3">
    <name type="scientific">Aquaticitalea lipolytica</name>
    <dbReference type="NCBI Taxonomy" id="1247562"/>
    <lineage>
        <taxon>Bacteria</taxon>
        <taxon>Pseudomonadati</taxon>
        <taxon>Bacteroidota</taxon>
        <taxon>Flavobacteriia</taxon>
        <taxon>Flavobacteriales</taxon>
        <taxon>Flavobacteriaceae</taxon>
        <taxon>Aquaticitalea</taxon>
    </lineage>
</organism>
<keyword evidence="3" id="KW-1185">Reference proteome</keyword>
<feature type="transmembrane region" description="Helical" evidence="1">
    <location>
        <begin position="67"/>
        <end position="86"/>
    </location>
</feature>
<dbReference type="EMBL" id="BMIC01000001">
    <property type="protein sequence ID" value="GFZ77274.1"/>
    <property type="molecule type" value="Genomic_DNA"/>
</dbReference>
<gene>
    <name evidence="2" type="ORF">GCM10011531_03270</name>
</gene>
<dbReference type="Proteomes" id="UP000598120">
    <property type="component" value="Unassembled WGS sequence"/>
</dbReference>